<evidence type="ECO:0000256" key="2">
    <source>
        <dbReference type="SAM" id="Phobius"/>
    </source>
</evidence>
<feature type="region of interest" description="Disordered" evidence="1">
    <location>
        <begin position="240"/>
        <end position="300"/>
    </location>
</feature>
<accession>A0A0C2XHH7</accession>
<evidence type="ECO:0000313" key="3">
    <source>
        <dbReference type="EMBL" id="KIM28542.1"/>
    </source>
</evidence>
<feature type="compositionally biased region" description="Basic residues" evidence="1">
    <location>
        <begin position="276"/>
        <end position="295"/>
    </location>
</feature>
<proteinExistence type="predicted"/>
<evidence type="ECO:0000313" key="4">
    <source>
        <dbReference type="Proteomes" id="UP000054097"/>
    </source>
</evidence>
<dbReference type="EMBL" id="KN824292">
    <property type="protein sequence ID" value="KIM28542.1"/>
    <property type="molecule type" value="Genomic_DNA"/>
</dbReference>
<sequence>MYGDVKALTAFEEYCEALGITSVGDLKRGTGSPPDDPQIRVAASKPLLIETSADFAPRPTLSSPSSSSMTGSFEEFTPDYEHSPAPLPPPTPLNEDPALAAAFNTNVPNQGPPADTDTVHMNPPASNLNTDAMEVSADALLTDSYPMFPALGIFPGNPPASLLNASLTSPPMILSRIIVLENVVGNLKEIINDLVAVRSASSPAAYGSLLSPHSNQSPLANRISGLHERHVLRDALQISTRTRRRARRKGKRAENGEIVTDSERVDHHLPGQHRAPAARRTSRHGSTRRPGRRFSPRPIRSPSWLERASDLLKSLRERLEGVCNAPSSRARYIHNGRHRSSRRLATPYQPRRNLMGSLPTLLIILATAVVLFLLSVSYGY</sequence>
<name>A0A0C2XHH7_SERVB</name>
<protein>
    <submittedName>
        <fullName evidence="3">Uncharacterized protein</fullName>
    </submittedName>
</protein>
<evidence type="ECO:0000256" key="1">
    <source>
        <dbReference type="SAM" id="MobiDB-lite"/>
    </source>
</evidence>
<keyword evidence="2" id="KW-0812">Transmembrane</keyword>
<dbReference type="Proteomes" id="UP000054097">
    <property type="component" value="Unassembled WGS sequence"/>
</dbReference>
<gene>
    <name evidence="3" type="ORF">M408DRAFT_329336</name>
</gene>
<dbReference type="OrthoDB" id="3211671at2759"/>
<keyword evidence="4" id="KW-1185">Reference proteome</keyword>
<feature type="region of interest" description="Disordered" evidence="1">
    <location>
        <begin position="52"/>
        <end position="129"/>
    </location>
</feature>
<reference evidence="4" key="2">
    <citation type="submission" date="2015-01" db="EMBL/GenBank/DDBJ databases">
        <title>Evolutionary Origins and Diversification of the Mycorrhizal Mutualists.</title>
        <authorList>
            <consortium name="DOE Joint Genome Institute"/>
            <consortium name="Mycorrhizal Genomics Consortium"/>
            <person name="Kohler A."/>
            <person name="Kuo A."/>
            <person name="Nagy L.G."/>
            <person name="Floudas D."/>
            <person name="Copeland A."/>
            <person name="Barry K.W."/>
            <person name="Cichocki N."/>
            <person name="Veneault-Fourrey C."/>
            <person name="LaButti K."/>
            <person name="Lindquist E.A."/>
            <person name="Lipzen A."/>
            <person name="Lundell T."/>
            <person name="Morin E."/>
            <person name="Murat C."/>
            <person name="Riley R."/>
            <person name="Ohm R."/>
            <person name="Sun H."/>
            <person name="Tunlid A."/>
            <person name="Henrissat B."/>
            <person name="Grigoriev I.V."/>
            <person name="Hibbett D.S."/>
            <person name="Martin F."/>
        </authorList>
    </citation>
    <scope>NUCLEOTIDE SEQUENCE [LARGE SCALE GENOMIC DNA]</scope>
    <source>
        <strain evidence="4">MAFF 305830</strain>
    </source>
</reference>
<dbReference type="HOGENOM" id="CLU_727933_0_0_1"/>
<dbReference type="AlphaFoldDB" id="A0A0C2XHH7"/>
<reference evidence="3 4" key="1">
    <citation type="submission" date="2014-04" db="EMBL/GenBank/DDBJ databases">
        <authorList>
            <consortium name="DOE Joint Genome Institute"/>
            <person name="Kuo A."/>
            <person name="Zuccaro A."/>
            <person name="Kohler A."/>
            <person name="Nagy L.G."/>
            <person name="Floudas D."/>
            <person name="Copeland A."/>
            <person name="Barry K.W."/>
            <person name="Cichocki N."/>
            <person name="Veneault-Fourrey C."/>
            <person name="LaButti K."/>
            <person name="Lindquist E.A."/>
            <person name="Lipzen A."/>
            <person name="Lundell T."/>
            <person name="Morin E."/>
            <person name="Murat C."/>
            <person name="Sun H."/>
            <person name="Tunlid A."/>
            <person name="Henrissat B."/>
            <person name="Grigoriev I.V."/>
            <person name="Hibbett D.S."/>
            <person name="Martin F."/>
            <person name="Nordberg H.P."/>
            <person name="Cantor M.N."/>
            <person name="Hua S.X."/>
        </authorList>
    </citation>
    <scope>NUCLEOTIDE SEQUENCE [LARGE SCALE GENOMIC DNA]</scope>
    <source>
        <strain evidence="3 4">MAFF 305830</strain>
    </source>
</reference>
<keyword evidence="2" id="KW-1133">Transmembrane helix</keyword>
<keyword evidence="2" id="KW-0472">Membrane</keyword>
<feature type="compositionally biased region" description="Basic residues" evidence="1">
    <location>
        <begin position="241"/>
        <end position="251"/>
    </location>
</feature>
<feature type="transmembrane region" description="Helical" evidence="2">
    <location>
        <begin position="358"/>
        <end position="378"/>
    </location>
</feature>
<organism evidence="3 4">
    <name type="scientific">Serendipita vermifera MAFF 305830</name>
    <dbReference type="NCBI Taxonomy" id="933852"/>
    <lineage>
        <taxon>Eukaryota</taxon>
        <taxon>Fungi</taxon>
        <taxon>Dikarya</taxon>
        <taxon>Basidiomycota</taxon>
        <taxon>Agaricomycotina</taxon>
        <taxon>Agaricomycetes</taxon>
        <taxon>Sebacinales</taxon>
        <taxon>Serendipitaceae</taxon>
        <taxon>Serendipita</taxon>
    </lineage>
</organism>